<accession>A0A8T2JJG0</accession>
<dbReference type="Gene3D" id="1.25.40.20">
    <property type="entry name" value="Ankyrin repeat-containing domain"/>
    <property type="match status" value="1"/>
</dbReference>
<dbReference type="EMBL" id="JAACNH010000004">
    <property type="protein sequence ID" value="KAG8445299.1"/>
    <property type="molecule type" value="Genomic_DNA"/>
</dbReference>
<dbReference type="PANTHER" id="PTHR46885:SF1">
    <property type="entry name" value="PROTEIN ANKUB1"/>
    <property type="match status" value="1"/>
</dbReference>
<dbReference type="SMART" id="SM00248">
    <property type="entry name" value="ANK"/>
    <property type="match status" value="3"/>
</dbReference>
<evidence type="ECO:0000313" key="2">
    <source>
        <dbReference type="Proteomes" id="UP000812440"/>
    </source>
</evidence>
<dbReference type="InterPro" id="IPR042788">
    <property type="entry name" value="ANKUB1"/>
</dbReference>
<dbReference type="SUPFAM" id="SSF48403">
    <property type="entry name" value="Ankyrin repeat"/>
    <property type="match status" value="1"/>
</dbReference>
<proteinExistence type="predicted"/>
<keyword evidence="2" id="KW-1185">Reference proteome</keyword>
<evidence type="ECO:0000313" key="1">
    <source>
        <dbReference type="EMBL" id="KAG8445299.1"/>
    </source>
</evidence>
<dbReference type="Proteomes" id="UP000812440">
    <property type="component" value="Chromosome 5"/>
</dbReference>
<dbReference type="OrthoDB" id="8856820at2759"/>
<dbReference type="SUPFAM" id="SSF54236">
    <property type="entry name" value="Ubiquitin-like"/>
    <property type="match status" value="1"/>
</dbReference>
<dbReference type="InterPro" id="IPR029071">
    <property type="entry name" value="Ubiquitin-like_domsf"/>
</dbReference>
<dbReference type="Gene3D" id="3.10.20.90">
    <property type="entry name" value="Phosphatidylinositol 3-kinase Catalytic Subunit, Chain A, domain 1"/>
    <property type="match status" value="1"/>
</dbReference>
<dbReference type="PANTHER" id="PTHR46885">
    <property type="entry name" value="PROTEIN ANKUB1"/>
    <property type="match status" value="1"/>
</dbReference>
<dbReference type="CDD" id="cd17050">
    <property type="entry name" value="Ubl1_ANKUB1"/>
    <property type="match status" value="1"/>
</dbReference>
<dbReference type="CDD" id="cd17051">
    <property type="entry name" value="Ubl2_ANKUB1"/>
    <property type="match status" value="1"/>
</dbReference>
<comment type="caution">
    <text evidence="1">The sequence shown here is derived from an EMBL/GenBank/DDBJ whole genome shotgun (WGS) entry which is preliminary data.</text>
</comment>
<sequence length="524" mass="58960">MSQPNQVQSQTMRVFIAFDGLCEAFDILTGQTVHDLKQLIKDYFHIQLSDNKQGRRYLELTFAGGVLRDEWFLTDVGISVCSTVKCIVKEEENPALYVFNAVTKEKIGVFGGIYLFAEKVSKLKSIISHKTGYPVSIYTLRTPQGKEMYNCNSLSAYSLDIGATLRMDVWDGWKEFLSVCVTGNTMNVSHYLTREEAVFRYQERVALYMAAYFGHLDLAEWLLKKGVRADEAVGVHPCREWCSSTDHPDVGKSAIHAAAEAGQLLILKAFIGHNVLCLQCPNPSGHTPLRICILHRHKDCVLYLVMKIWSVVSFPNLSFSMNIYIKVKKWLQVGKKHKRAAKKKNTEFTACVGDPVVVDGFTEPRMTSRSLLGSQLANQGKVKANFKNESVKFGKDKVNFITMKRGPGQKIRLPTIKAKITVPEVTEKRIIRKASVSTVARFSKDHIPLPPLIHGLPSNLAAPHAAFLLNSSLESFLNYSGRTPRQNAIYCLGLASEFKEKTWLRQLDIARILAKKTISQERLL</sequence>
<dbReference type="InterPro" id="IPR002110">
    <property type="entry name" value="Ankyrin_rpt"/>
</dbReference>
<organism evidence="1 2">
    <name type="scientific">Hymenochirus boettgeri</name>
    <name type="common">Congo dwarf clawed frog</name>
    <dbReference type="NCBI Taxonomy" id="247094"/>
    <lineage>
        <taxon>Eukaryota</taxon>
        <taxon>Metazoa</taxon>
        <taxon>Chordata</taxon>
        <taxon>Craniata</taxon>
        <taxon>Vertebrata</taxon>
        <taxon>Euteleostomi</taxon>
        <taxon>Amphibia</taxon>
        <taxon>Batrachia</taxon>
        <taxon>Anura</taxon>
        <taxon>Pipoidea</taxon>
        <taxon>Pipidae</taxon>
        <taxon>Pipinae</taxon>
        <taxon>Hymenochirus</taxon>
    </lineage>
</organism>
<gene>
    <name evidence="1" type="ORF">GDO86_010184</name>
</gene>
<name>A0A8T2JJG0_9PIPI</name>
<dbReference type="Pfam" id="PF12796">
    <property type="entry name" value="Ank_2"/>
    <property type="match status" value="1"/>
</dbReference>
<evidence type="ECO:0008006" key="3">
    <source>
        <dbReference type="Google" id="ProtNLM"/>
    </source>
</evidence>
<reference evidence="1" key="1">
    <citation type="thesis" date="2020" institute="ProQuest LLC" country="789 East Eisenhower Parkway, Ann Arbor, MI, USA">
        <title>Comparative Genomics and Chromosome Evolution.</title>
        <authorList>
            <person name="Mudd A.B."/>
        </authorList>
    </citation>
    <scope>NUCLEOTIDE SEQUENCE</scope>
    <source>
        <strain evidence="1">Female2</strain>
        <tissue evidence="1">Blood</tissue>
    </source>
</reference>
<dbReference type="Pfam" id="PF00023">
    <property type="entry name" value="Ank"/>
    <property type="match status" value="1"/>
</dbReference>
<dbReference type="InterPro" id="IPR036770">
    <property type="entry name" value="Ankyrin_rpt-contain_sf"/>
</dbReference>
<protein>
    <recommendedName>
        <fullName evidence="3">Protein ANKUB1</fullName>
    </recommendedName>
</protein>
<dbReference type="AlphaFoldDB" id="A0A8T2JJG0"/>